<gene>
    <name evidence="2" type="ORF">SAMN04487864_1145</name>
</gene>
<dbReference type="InterPro" id="IPR038186">
    <property type="entry name" value="CHAD_dom_sf"/>
</dbReference>
<reference evidence="3" key="1">
    <citation type="submission" date="2016-10" db="EMBL/GenBank/DDBJ databases">
        <authorList>
            <person name="Varghese N."/>
            <person name="Submissions S."/>
        </authorList>
    </citation>
    <scope>NUCLEOTIDE SEQUENCE [LARGE SCALE GENOMIC DNA]</scope>
    <source>
        <strain evidence="3">DSM 11005</strain>
    </source>
</reference>
<dbReference type="PANTHER" id="PTHR39339">
    <property type="entry name" value="SLR1444 PROTEIN"/>
    <property type="match status" value="1"/>
</dbReference>
<proteinExistence type="predicted"/>
<feature type="domain" description="CHAD" evidence="1">
    <location>
        <begin position="133"/>
        <end position="419"/>
    </location>
</feature>
<dbReference type="PROSITE" id="PS51708">
    <property type="entry name" value="CHAD"/>
    <property type="match status" value="1"/>
</dbReference>
<keyword evidence="3" id="KW-1185">Reference proteome</keyword>
<dbReference type="InterPro" id="IPR007899">
    <property type="entry name" value="CHAD_dom"/>
</dbReference>
<dbReference type="EMBL" id="FMYW01000014">
    <property type="protein sequence ID" value="SDC67493.1"/>
    <property type="molecule type" value="Genomic_DNA"/>
</dbReference>
<evidence type="ECO:0000313" key="2">
    <source>
        <dbReference type="EMBL" id="SDC67493.1"/>
    </source>
</evidence>
<evidence type="ECO:0000259" key="1">
    <source>
        <dbReference type="PROSITE" id="PS51708"/>
    </source>
</evidence>
<dbReference type="Pfam" id="PF05235">
    <property type="entry name" value="CHAD"/>
    <property type="match status" value="1"/>
</dbReference>
<dbReference type="Proteomes" id="UP000198943">
    <property type="component" value="Unassembled WGS sequence"/>
</dbReference>
<dbReference type="Gene3D" id="1.40.20.10">
    <property type="entry name" value="CHAD domain"/>
    <property type="match status" value="1"/>
</dbReference>
<dbReference type="OrthoDB" id="3034217at2"/>
<organism evidence="2 3">
    <name type="scientific">Succiniclasticum ruminis</name>
    <dbReference type="NCBI Taxonomy" id="40841"/>
    <lineage>
        <taxon>Bacteria</taxon>
        <taxon>Bacillati</taxon>
        <taxon>Bacillota</taxon>
        <taxon>Negativicutes</taxon>
        <taxon>Acidaminococcales</taxon>
        <taxon>Acidaminococcaceae</taxon>
        <taxon>Succiniclasticum</taxon>
    </lineage>
</organism>
<dbReference type="PANTHER" id="PTHR39339:SF1">
    <property type="entry name" value="CHAD DOMAIN-CONTAINING PROTEIN"/>
    <property type="match status" value="1"/>
</dbReference>
<dbReference type="RefSeq" id="WP_093730927.1">
    <property type="nucleotide sequence ID" value="NZ_FMYW01000014.1"/>
</dbReference>
<evidence type="ECO:0000313" key="3">
    <source>
        <dbReference type="Proteomes" id="UP000198943"/>
    </source>
</evidence>
<sequence length="419" mass="48648">MALKLCLHGVRIAHPETFTEDVAKLLKLTVKQGKLREKEYGENLSARFRRSKLLGGPLQPVKVRVMEGILLVDSHLSDLLDVEFSYRAGSEELVLTAVQQLLSGGDGFVVAEPDLKLRLLALAGKPYLRVSGDAGRLKAMRQYLYWQVLIINWFWHLLYQDPANKLLVRQLRVKIRRLRSCLVFFKDGLTEEPVSEWQAFFREEADVLSNMRELDAAALTCRRRHEAAGEEGASSTVLLDLFLQLRQDEQDKFFSRTFLNQHTDKLAEFMLWLNRLQGDGFKELGKETARHYVARRLDDWCGKMLSLSKKYPDFSDMDDLHEIRIKVKRFRYVTQTVDLTNLPLDLLRQLKQLQDVLGLLHDDYVNACWARGIALQQPEEEELQKQVQSFLNWQSARSESLLAVVSEMWEHFLQMLKEK</sequence>
<dbReference type="SMART" id="SM00880">
    <property type="entry name" value="CHAD"/>
    <property type="match status" value="1"/>
</dbReference>
<name>A0A1G6NI08_9FIRM</name>
<dbReference type="AlphaFoldDB" id="A0A1G6NI08"/>
<protein>
    <submittedName>
        <fullName evidence="2">CHAD domain-containing protein</fullName>
    </submittedName>
</protein>
<accession>A0A1G6NI08</accession>